<evidence type="ECO:0000313" key="1">
    <source>
        <dbReference type="EMBL" id="KAH7143418.1"/>
    </source>
</evidence>
<sequence>MITSISKMQHELFGADQQGKPIWVCAGKSERPLEDWEVLAQEGEEFSTSIGARFMNYSGRTGLGLDDAFMHQIATEGALDLAGANYLGPNQILHVVPPPKPWYHHLSAVCKAYEQVARNTSDFDDYDPCAHLSRLMLEPDTPDYSKPKQVEISDVRLDQDGILDTRFWVTQLLLLTHRQTADGHCLVGINDAGPN</sequence>
<gene>
    <name evidence="1" type="ORF">EDB81DRAFT_934616</name>
</gene>
<dbReference type="EMBL" id="JAGMUV010000009">
    <property type="protein sequence ID" value="KAH7143418.1"/>
    <property type="molecule type" value="Genomic_DNA"/>
</dbReference>
<organism evidence="1 2">
    <name type="scientific">Dactylonectria macrodidyma</name>
    <dbReference type="NCBI Taxonomy" id="307937"/>
    <lineage>
        <taxon>Eukaryota</taxon>
        <taxon>Fungi</taxon>
        <taxon>Dikarya</taxon>
        <taxon>Ascomycota</taxon>
        <taxon>Pezizomycotina</taxon>
        <taxon>Sordariomycetes</taxon>
        <taxon>Hypocreomycetidae</taxon>
        <taxon>Hypocreales</taxon>
        <taxon>Nectriaceae</taxon>
        <taxon>Dactylonectria</taxon>
    </lineage>
</organism>
<comment type="caution">
    <text evidence="1">The sequence shown here is derived from an EMBL/GenBank/DDBJ whole genome shotgun (WGS) entry which is preliminary data.</text>
</comment>
<dbReference type="Proteomes" id="UP000738349">
    <property type="component" value="Unassembled WGS sequence"/>
</dbReference>
<accession>A0A9P9J5G1</accession>
<reference evidence="1" key="1">
    <citation type="journal article" date="2021" name="Nat. Commun.">
        <title>Genetic determinants of endophytism in the Arabidopsis root mycobiome.</title>
        <authorList>
            <person name="Mesny F."/>
            <person name="Miyauchi S."/>
            <person name="Thiergart T."/>
            <person name="Pickel B."/>
            <person name="Atanasova L."/>
            <person name="Karlsson M."/>
            <person name="Huettel B."/>
            <person name="Barry K.W."/>
            <person name="Haridas S."/>
            <person name="Chen C."/>
            <person name="Bauer D."/>
            <person name="Andreopoulos W."/>
            <person name="Pangilinan J."/>
            <person name="LaButti K."/>
            <person name="Riley R."/>
            <person name="Lipzen A."/>
            <person name="Clum A."/>
            <person name="Drula E."/>
            <person name="Henrissat B."/>
            <person name="Kohler A."/>
            <person name="Grigoriev I.V."/>
            <person name="Martin F.M."/>
            <person name="Hacquard S."/>
        </authorList>
    </citation>
    <scope>NUCLEOTIDE SEQUENCE</scope>
    <source>
        <strain evidence="1">MPI-CAGE-AT-0147</strain>
    </source>
</reference>
<keyword evidence="2" id="KW-1185">Reference proteome</keyword>
<dbReference type="OrthoDB" id="265044at2759"/>
<protein>
    <submittedName>
        <fullName evidence="1">Uncharacterized protein</fullName>
    </submittedName>
</protein>
<proteinExistence type="predicted"/>
<evidence type="ECO:0000313" key="2">
    <source>
        <dbReference type="Proteomes" id="UP000738349"/>
    </source>
</evidence>
<name>A0A9P9J5G1_9HYPO</name>
<dbReference type="AlphaFoldDB" id="A0A9P9J5G1"/>